<dbReference type="EMBL" id="GL377307">
    <property type="protein sequence ID" value="EFI96383.1"/>
    <property type="molecule type" value="Genomic_DNA"/>
</dbReference>
<evidence type="ECO:0000313" key="3">
    <source>
        <dbReference type="EMBL" id="EFI96383.1"/>
    </source>
</evidence>
<organism evidence="4">
    <name type="scientific">Schizophyllum commune (strain H4-8 / FGSC 9210)</name>
    <name type="common">Split gill fungus</name>
    <dbReference type="NCBI Taxonomy" id="578458"/>
    <lineage>
        <taxon>Eukaryota</taxon>
        <taxon>Fungi</taxon>
        <taxon>Dikarya</taxon>
        <taxon>Basidiomycota</taxon>
        <taxon>Agaricomycotina</taxon>
        <taxon>Agaricomycetes</taxon>
        <taxon>Agaricomycetidae</taxon>
        <taxon>Agaricales</taxon>
        <taxon>Schizophyllaceae</taxon>
        <taxon>Schizophyllum</taxon>
    </lineage>
</organism>
<reference evidence="3 4" key="1">
    <citation type="journal article" date="2010" name="Nat. Biotechnol.">
        <title>Genome sequence of the model mushroom Schizophyllum commune.</title>
        <authorList>
            <person name="Ohm R.A."/>
            <person name="de Jong J.F."/>
            <person name="Lugones L.G."/>
            <person name="Aerts A."/>
            <person name="Kothe E."/>
            <person name="Stajich J.E."/>
            <person name="de Vries R.P."/>
            <person name="Record E."/>
            <person name="Levasseur A."/>
            <person name="Baker S.E."/>
            <person name="Bartholomew K.A."/>
            <person name="Coutinho P.M."/>
            <person name="Erdmann S."/>
            <person name="Fowler T.J."/>
            <person name="Gathman A.C."/>
            <person name="Lombard V."/>
            <person name="Henrissat B."/>
            <person name="Knabe N."/>
            <person name="Kuees U."/>
            <person name="Lilly W.W."/>
            <person name="Lindquist E."/>
            <person name="Lucas S."/>
            <person name="Magnuson J.K."/>
            <person name="Piumi F."/>
            <person name="Raudaskoski M."/>
            <person name="Salamov A."/>
            <person name="Schmutz J."/>
            <person name="Schwarze F.W.M.R."/>
            <person name="vanKuyk P.A."/>
            <person name="Horton J.S."/>
            <person name="Grigoriev I.V."/>
            <person name="Woesten H.A.B."/>
        </authorList>
    </citation>
    <scope>NUCLEOTIDE SEQUENCE [LARGE SCALE GENOMIC DNA]</scope>
    <source>
        <strain evidence="4">H4-8 / FGSC 9210</strain>
    </source>
</reference>
<dbReference type="GO" id="GO:0004061">
    <property type="term" value="F:arylformamidase activity"/>
    <property type="evidence" value="ECO:0007669"/>
    <property type="project" value="TreeGrafter"/>
</dbReference>
<keyword evidence="4" id="KW-1185">Reference proteome</keyword>
<proteinExistence type="predicted"/>
<dbReference type="AlphaFoldDB" id="D8Q7B1"/>
<evidence type="ECO:0000259" key="2">
    <source>
        <dbReference type="Pfam" id="PF07859"/>
    </source>
</evidence>
<feature type="domain" description="Alpha/beta hydrolase fold-3" evidence="2">
    <location>
        <begin position="69"/>
        <end position="187"/>
    </location>
</feature>
<dbReference type="eggNOG" id="ENOG502SC1Q">
    <property type="taxonomic scope" value="Eukaryota"/>
</dbReference>
<dbReference type="HOGENOM" id="CLU_012494_8_1_1"/>
<dbReference type="Pfam" id="PF07859">
    <property type="entry name" value="Abhydrolase_3"/>
    <property type="match status" value="1"/>
</dbReference>
<dbReference type="InterPro" id="IPR050300">
    <property type="entry name" value="GDXG_lipolytic_enzyme"/>
</dbReference>
<dbReference type="OMA" id="RHNHISP"/>
<dbReference type="Proteomes" id="UP000007431">
    <property type="component" value="Unassembled WGS sequence"/>
</dbReference>
<evidence type="ECO:0000313" key="4">
    <source>
        <dbReference type="Proteomes" id="UP000007431"/>
    </source>
</evidence>
<dbReference type="VEuPathDB" id="FungiDB:SCHCODRAFT_01097210"/>
<dbReference type="STRING" id="578458.D8Q7B1"/>
<dbReference type="InterPro" id="IPR013094">
    <property type="entry name" value="AB_hydrolase_3"/>
</dbReference>
<dbReference type="InParanoid" id="D8Q7B1"/>
<protein>
    <recommendedName>
        <fullName evidence="2">Alpha/beta hydrolase fold-3 domain-containing protein</fullName>
    </recommendedName>
</protein>
<dbReference type="Gene3D" id="3.40.50.1820">
    <property type="entry name" value="alpha/beta hydrolase"/>
    <property type="match status" value="1"/>
</dbReference>
<evidence type="ECO:0000256" key="1">
    <source>
        <dbReference type="ARBA" id="ARBA00022801"/>
    </source>
</evidence>
<gene>
    <name evidence="3" type="ORF">SCHCODRAFT_56442</name>
</gene>
<dbReference type="SUPFAM" id="SSF53474">
    <property type="entry name" value="alpha/beta-Hydrolases"/>
    <property type="match status" value="1"/>
</dbReference>
<name>D8Q7B1_SCHCM</name>
<dbReference type="PANTHER" id="PTHR48081">
    <property type="entry name" value="AB HYDROLASE SUPERFAMILY PROTEIN C4A8.06C"/>
    <property type="match status" value="1"/>
</dbReference>
<accession>D8Q7B1</accession>
<sequence length="326" mass="36246">MPSRSFPRDWRALLTPDKAITAFVPIHEAKRAEIECVPRKTFQYGSTERHKLDVYYPIAEFPGTPRPVLFFYYGGGFTAGSRQLPPPMDVGYGFLGAYFAARGFITVIPDYRLVPQAKYPDGGRDALDALLWAVEHPSDIRPGSSEVGALFVLAHSAGAAHVCTALLHQDFDRTPLGDRLRGVVLVGAPYRILDDDIVYRYYGGEARARATEPLGLYESASDEEARAFARLILMAEAEREPQDVREAGDEFEKALEKKGGKRVNRIVAKRHNHISMIWALGTGDAEEWAEEALGWIMRRCAHRFGIAGAFGLTIRRQKAALQAPAQ</sequence>
<dbReference type="PANTHER" id="PTHR48081:SF33">
    <property type="entry name" value="KYNURENINE FORMAMIDASE"/>
    <property type="match status" value="1"/>
</dbReference>
<dbReference type="InterPro" id="IPR029058">
    <property type="entry name" value="AB_hydrolase_fold"/>
</dbReference>
<keyword evidence="1" id="KW-0378">Hydrolase</keyword>